<evidence type="ECO:0000313" key="1">
    <source>
        <dbReference type="EMBL" id="BDD11688.1"/>
    </source>
</evidence>
<dbReference type="KEGG" id="fax:FUAX_41200"/>
<geneLocation type="plasmid" evidence="1 2">
    <name>pFA1</name>
</geneLocation>
<evidence type="ECO:0000313" key="2">
    <source>
        <dbReference type="Proteomes" id="UP001348817"/>
    </source>
</evidence>
<reference evidence="1 2" key="1">
    <citation type="submission" date="2021-12" db="EMBL/GenBank/DDBJ databases">
        <title>Genome sequencing of bacteria with rrn-lacking chromosome and rrn-plasmid.</title>
        <authorList>
            <person name="Anda M."/>
            <person name="Iwasaki W."/>
        </authorList>
    </citation>
    <scope>NUCLEOTIDE SEQUENCE [LARGE SCALE GENOMIC DNA]</scope>
    <source>
        <strain evidence="1 2">DSM 100852</strain>
        <plasmid evidence="1 2">pFA1</plasmid>
    </source>
</reference>
<protein>
    <submittedName>
        <fullName evidence="1">Uncharacterized protein</fullName>
    </submittedName>
</protein>
<sequence length="128" mass="14501">MMRVTIKDENLSGIGIQEQTFEFDAEEVTVKDIITERVKREVALKNDSNNVHHNRLIQPEKKESLLNGPKGKKYLDAEKQVYVALDAYQKNGFFILVDNVQPESLETLVKLKPDTVVTFIKLVSLVGG</sequence>
<dbReference type="AlphaFoldDB" id="A0AAU9CUE7"/>
<keyword evidence="1" id="KW-0614">Plasmid</keyword>
<accession>A0AAU9CUE7</accession>
<keyword evidence="2" id="KW-1185">Reference proteome</keyword>
<organism evidence="1 2">
    <name type="scientific">Fulvitalea axinellae</name>
    <dbReference type="NCBI Taxonomy" id="1182444"/>
    <lineage>
        <taxon>Bacteria</taxon>
        <taxon>Pseudomonadati</taxon>
        <taxon>Bacteroidota</taxon>
        <taxon>Cytophagia</taxon>
        <taxon>Cytophagales</taxon>
        <taxon>Persicobacteraceae</taxon>
        <taxon>Fulvitalea</taxon>
    </lineage>
</organism>
<name>A0AAU9CUE7_9BACT</name>
<gene>
    <name evidence="1" type="ORF">FUAX_41200</name>
</gene>
<dbReference type="EMBL" id="AP025315">
    <property type="protein sequence ID" value="BDD11688.1"/>
    <property type="molecule type" value="Genomic_DNA"/>
</dbReference>
<proteinExistence type="predicted"/>
<dbReference type="RefSeq" id="WP_338394807.1">
    <property type="nucleotide sequence ID" value="NZ_AP025315.1"/>
</dbReference>
<dbReference type="Proteomes" id="UP001348817">
    <property type="component" value="Plasmid pFA1"/>
</dbReference>